<organism evidence="1 2">
    <name type="scientific">Nocardia panacis</name>
    <dbReference type="NCBI Taxonomy" id="2340916"/>
    <lineage>
        <taxon>Bacteria</taxon>
        <taxon>Bacillati</taxon>
        <taxon>Actinomycetota</taxon>
        <taxon>Actinomycetes</taxon>
        <taxon>Mycobacteriales</taxon>
        <taxon>Nocardiaceae</taxon>
        <taxon>Nocardia</taxon>
    </lineage>
</organism>
<dbReference type="AlphaFoldDB" id="A0A3A4KG86"/>
<dbReference type="Proteomes" id="UP000266677">
    <property type="component" value="Unassembled WGS sequence"/>
</dbReference>
<sequence length="291" mass="30701">MLWHMAIHPARRIWATLEPLHVVTYFGSGVKESALALGLRGVSQAYFAYRAAPLGAVGAGAVLATFSVYHRDAIARALPAAWEHTTPQHCLEARLALSTRVLRECGAGSAEAARAVALLTPVQQSADPTGRALFAANAELPLPEDPVGALWQLATSLREHRGDGHVAALITHGLTGRHAMVLQVAAGKTLQSVARTVRGISEQEWSDAVDELRAAGLVVGEPTSPTLTAGGGDLLDRIERATDESSWRGALSVLSQDAIAEVTTTLAPLVKRIRAEIIPAASPMAMGEVED</sequence>
<dbReference type="InterPro" id="IPR036388">
    <property type="entry name" value="WH-like_DNA-bd_sf"/>
</dbReference>
<accession>A0A3A4KG86</accession>
<dbReference type="Pfam" id="PF21863">
    <property type="entry name" value="HTH_67"/>
    <property type="match status" value="1"/>
</dbReference>
<protein>
    <submittedName>
        <fullName evidence="1">Uncharacterized protein</fullName>
    </submittedName>
</protein>
<proteinExistence type="predicted"/>
<dbReference type="Gene3D" id="1.10.10.10">
    <property type="entry name" value="Winged helix-like DNA-binding domain superfamily/Winged helix DNA-binding domain"/>
    <property type="match status" value="1"/>
</dbReference>
<evidence type="ECO:0000313" key="2">
    <source>
        <dbReference type="Proteomes" id="UP000266677"/>
    </source>
</evidence>
<gene>
    <name evidence="1" type="ORF">D5S18_01310</name>
</gene>
<dbReference type="NCBIfam" id="NF047719">
    <property type="entry name" value="SCO6745_fam_HTH"/>
    <property type="match status" value="1"/>
</dbReference>
<name>A0A3A4KG86_9NOCA</name>
<dbReference type="InterPro" id="IPR054058">
    <property type="entry name" value="HTH_67"/>
</dbReference>
<evidence type="ECO:0000313" key="1">
    <source>
        <dbReference type="EMBL" id="RJO79929.1"/>
    </source>
</evidence>
<reference evidence="1 2" key="1">
    <citation type="submission" date="2018-09" db="EMBL/GenBank/DDBJ databases">
        <title>YIM PH21274 draft genome.</title>
        <authorList>
            <person name="Miao C."/>
        </authorList>
    </citation>
    <scope>NUCLEOTIDE SEQUENCE [LARGE SCALE GENOMIC DNA]</scope>
    <source>
        <strain evidence="1 2">YIM PH 21724</strain>
    </source>
</reference>
<comment type="caution">
    <text evidence="1">The sequence shown here is derived from an EMBL/GenBank/DDBJ whole genome shotgun (WGS) entry which is preliminary data.</text>
</comment>
<keyword evidence="2" id="KW-1185">Reference proteome</keyword>
<dbReference type="EMBL" id="QZFU01000006">
    <property type="protein sequence ID" value="RJO79929.1"/>
    <property type="molecule type" value="Genomic_DNA"/>
</dbReference>